<sequence length="384" mass="41501">MREGPSRPTTRPDRARPRGIDPRITMRRTSPRTDRGRLLQGRRDDGQASILLIFGMVIALLSLTVLFVRVGAANDQRSQAQTAADAAALAAVGALRDHAARQLADGVFPMPRYDEEIARDRAEAYARENGAVLTDIQASDNVMGRSGNIVRVEVRGALCQKELEPDGSRDWNDIVCDGEDDSGSTAVGNASAIAIIEMGSGCGRQDMELTCDGASVDDVDQASGYFDVYLIDRVGEYAFDPNSVFGGGAIVDCADLGRLDPAMCATHKVLNDEFPGFYISAGGYRDEGTSDHGYGQAVDYMMADLGGVPTPEMDATALQVIDFLIQNHRELEVKGIIYNYRIWNPAKDAVGPWSSVSRPAGERGSNTQNHVDHVHLSVGPPPFR</sequence>
<feature type="compositionally biased region" description="Basic and acidic residues" evidence="1">
    <location>
        <begin position="1"/>
        <end position="21"/>
    </location>
</feature>
<dbReference type="Pfam" id="PF13400">
    <property type="entry name" value="Tad"/>
    <property type="match status" value="1"/>
</dbReference>
<evidence type="ECO:0000259" key="3">
    <source>
        <dbReference type="Pfam" id="PF13400"/>
    </source>
</evidence>
<feature type="transmembrane region" description="Helical" evidence="2">
    <location>
        <begin position="50"/>
        <end position="72"/>
    </location>
</feature>
<keyword evidence="2" id="KW-0472">Membrane</keyword>
<keyword evidence="2" id="KW-0812">Transmembrane</keyword>
<evidence type="ECO:0000313" key="5">
    <source>
        <dbReference type="EMBL" id="MYR34118.1"/>
    </source>
</evidence>
<feature type="domain" description="Putative Flp pilus-assembly TadG-like N-terminal" evidence="3">
    <location>
        <begin position="46"/>
        <end position="92"/>
    </location>
</feature>
<dbReference type="InterPro" id="IPR058593">
    <property type="entry name" value="ARB_07466-like_C"/>
</dbReference>
<evidence type="ECO:0000256" key="2">
    <source>
        <dbReference type="SAM" id="Phobius"/>
    </source>
</evidence>
<organism evidence="5 6">
    <name type="scientific">Nocardiopsis alba</name>
    <dbReference type="NCBI Taxonomy" id="53437"/>
    <lineage>
        <taxon>Bacteria</taxon>
        <taxon>Bacillati</taxon>
        <taxon>Actinomycetota</taxon>
        <taxon>Actinomycetes</taxon>
        <taxon>Streptosporangiales</taxon>
        <taxon>Nocardiopsidaceae</taxon>
        <taxon>Nocardiopsis</taxon>
    </lineage>
</organism>
<proteinExistence type="predicted"/>
<dbReference type="Pfam" id="PF26571">
    <property type="entry name" value="VldE"/>
    <property type="match status" value="1"/>
</dbReference>
<evidence type="ECO:0000259" key="4">
    <source>
        <dbReference type="Pfam" id="PF26571"/>
    </source>
</evidence>
<feature type="region of interest" description="Disordered" evidence="1">
    <location>
        <begin position="1"/>
        <end position="41"/>
    </location>
</feature>
<dbReference type="EMBL" id="WWHY01000001">
    <property type="protein sequence ID" value="MYR34118.1"/>
    <property type="molecule type" value="Genomic_DNA"/>
</dbReference>
<dbReference type="InterPro" id="IPR028087">
    <property type="entry name" value="Tad_N"/>
</dbReference>
<feature type="domain" description="ARB-07466-like C-terminal" evidence="4">
    <location>
        <begin position="257"/>
        <end position="371"/>
    </location>
</feature>
<dbReference type="Proteomes" id="UP000467124">
    <property type="component" value="Unassembled WGS sequence"/>
</dbReference>
<dbReference type="AlphaFoldDB" id="A0A7K2IVW7"/>
<protein>
    <submittedName>
        <fullName evidence="5">Pilus assembly protein TadE</fullName>
    </submittedName>
</protein>
<comment type="caution">
    <text evidence="5">The sequence shown here is derived from an EMBL/GenBank/DDBJ whole genome shotgun (WGS) entry which is preliminary data.</text>
</comment>
<accession>A0A7K2IVW7</accession>
<keyword evidence="2" id="KW-1133">Transmembrane helix</keyword>
<gene>
    <name evidence="5" type="ORF">GTW20_18125</name>
</gene>
<dbReference type="OMA" id="ASDNVMG"/>
<feature type="region of interest" description="Disordered" evidence="1">
    <location>
        <begin position="354"/>
        <end position="384"/>
    </location>
</feature>
<name>A0A7K2IVW7_9ACTN</name>
<evidence type="ECO:0000313" key="6">
    <source>
        <dbReference type="Proteomes" id="UP000467124"/>
    </source>
</evidence>
<evidence type="ECO:0000256" key="1">
    <source>
        <dbReference type="SAM" id="MobiDB-lite"/>
    </source>
</evidence>
<reference evidence="5 6" key="1">
    <citation type="journal article" date="2019" name="Nat. Commun.">
        <title>The antimicrobial potential of Streptomyces from insect microbiomes.</title>
        <authorList>
            <person name="Chevrette M.G."/>
            <person name="Carlson C.M."/>
            <person name="Ortega H.E."/>
            <person name="Thomas C."/>
            <person name="Ananiev G.E."/>
            <person name="Barns K.J."/>
            <person name="Book A.J."/>
            <person name="Cagnazzo J."/>
            <person name="Carlos C."/>
            <person name="Flanigan W."/>
            <person name="Grubbs K.J."/>
            <person name="Horn H.A."/>
            <person name="Hoffmann F.M."/>
            <person name="Klassen J.L."/>
            <person name="Knack J.J."/>
            <person name="Lewin G.R."/>
            <person name="McDonald B.R."/>
            <person name="Muller L."/>
            <person name="Melo W.G.P."/>
            <person name="Pinto-Tomas A.A."/>
            <person name="Schmitz A."/>
            <person name="Wendt-Pienkowski E."/>
            <person name="Wildman S."/>
            <person name="Zhao M."/>
            <person name="Zhang F."/>
            <person name="Bugni T.S."/>
            <person name="Andes D.R."/>
            <person name="Pupo M.T."/>
            <person name="Currie C.R."/>
        </authorList>
    </citation>
    <scope>NUCLEOTIDE SEQUENCE [LARGE SCALE GENOMIC DNA]</scope>
    <source>
        <strain evidence="5 6">SID5840</strain>
    </source>
</reference>
<feature type="compositionally biased region" description="Basic and acidic residues" evidence="1">
    <location>
        <begin position="31"/>
        <end position="41"/>
    </location>
</feature>